<dbReference type="Pfam" id="PF13527">
    <property type="entry name" value="Acetyltransf_9"/>
    <property type="match status" value="1"/>
</dbReference>
<dbReference type="KEGG" id="tum:CBW65_11440"/>
<reference evidence="3" key="1">
    <citation type="submission" date="2017-05" db="EMBL/GenBank/DDBJ databases">
        <authorList>
            <person name="Sung H."/>
        </authorList>
    </citation>
    <scope>NUCLEOTIDE SEQUENCE [LARGE SCALE GENOMIC DNA]</scope>
    <source>
        <strain evidence="3">AR23208</strain>
    </source>
</reference>
<dbReference type="PANTHER" id="PTHR37817">
    <property type="entry name" value="N-ACETYLTRANSFERASE EIS"/>
    <property type="match status" value="1"/>
</dbReference>
<dbReference type="InterPro" id="IPR000182">
    <property type="entry name" value="GNAT_dom"/>
</dbReference>
<dbReference type="Gene3D" id="3.40.630.30">
    <property type="match status" value="2"/>
</dbReference>
<dbReference type="InterPro" id="IPR051554">
    <property type="entry name" value="Acetyltransferase_Eis"/>
</dbReference>
<dbReference type="InterPro" id="IPR016181">
    <property type="entry name" value="Acyl_CoA_acyltransferase"/>
</dbReference>
<evidence type="ECO:0000259" key="1">
    <source>
        <dbReference type="PROSITE" id="PS51186"/>
    </source>
</evidence>
<protein>
    <recommendedName>
        <fullName evidence="1">N-acetyltransferase domain-containing protein</fullName>
    </recommendedName>
</protein>
<dbReference type="OrthoDB" id="2379505at2"/>
<dbReference type="InterPro" id="IPR036527">
    <property type="entry name" value="SCP2_sterol-bd_dom_sf"/>
</dbReference>
<dbReference type="SUPFAM" id="SSF55729">
    <property type="entry name" value="Acyl-CoA N-acyltransferases (Nat)"/>
    <property type="match status" value="1"/>
</dbReference>
<proteinExistence type="predicted"/>
<sequence length="422" mass="47736">MELKIEGVVSMLEIRKLGLEDTASYAKLYRNAYPGFGGTQEQAVATMNRMFSFPERAFYGVYRDDVMVGGMCLLEFEMNLRGQGMVPVGGVALVAVDLLYKKEKIAKEIMSFSLHHFRDKGIGFVTLFPFRMSFYKQMGFGSGVEHRRYSMEAASIPNFGSKANLEILSADNLEEVIASYNRYALTRNGLTPLAKHHLEGFFKADTARVIGFRKYGELKGYMLMRFIKDHMLVNQLYIPHIVYETGEALQEMLTFLHTQGDQFHKVNIATQDESIHYMLSTTSTNMHDVFDSIFLETSVTGCGLMVRVIDVPKLFSDLQHHNFNGETLKLKLTLEDSFLPQNTASAVIDFREGRPHVLTDADGTADVELTLEVSNFSSLLAGTTTFDRLHRLGVAKLSDDAHVETLTRLFRTSERMMCMFAF</sequence>
<dbReference type="Pfam" id="PF13530">
    <property type="entry name" value="SCP2_2"/>
    <property type="match status" value="1"/>
</dbReference>
<dbReference type="PANTHER" id="PTHR37817:SF1">
    <property type="entry name" value="N-ACETYLTRANSFERASE EIS"/>
    <property type="match status" value="1"/>
</dbReference>
<feature type="domain" description="N-acetyltransferase" evidence="1">
    <location>
        <begin position="12"/>
        <end position="171"/>
    </location>
</feature>
<dbReference type="AlphaFoldDB" id="A0A1Y0IQ18"/>
<evidence type="ECO:0000313" key="3">
    <source>
        <dbReference type="Proteomes" id="UP000195437"/>
    </source>
</evidence>
<dbReference type="GO" id="GO:0030649">
    <property type="term" value="P:aminoglycoside antibiotic catabolic process"/>
    <property type="evidence" value="ECO:0007669"/>
    <property type="project" value="TreeGrafter"/>
</dbReference>
<dbReference type="InterPro" id="IPR025559">
    <property type="entry name" value="Eis_dom"/>
</dbReference>
<dbReference type="PROSITE" id="PS51186">
    <property type="entry name" value="GNAT"/>
    <property type="match status" value="1"/>
</dbReference>
<dbReference type="Gene3D" id="3.30.1050.10">
    <property type="entry name" value="SCP2 sterol-binding domain"/>
    <property type="match status" value="1"/>
</dbReference>
<keyword evidence="3" id="KW-1185">Reference proteome</keyword>
<organism evidence="2 3">
    <name type="scientific">Tumebacillus avium</name>
    <dbReference type="NCBI Taxonomy" id="1903704"/>
    <lineage>
        <taxon>Bacteria</taxon>
        <taxon>Bacillati</taxon>
        <taxon>Bacillota</taxon>
        <taxon>Bacilli</taxon>
        <taxon>Bacillales</taxon>
        <taxon>Alicyclobacillaceae</taxon>
        <taxon>Tumebacillus</taxon>
    </lineage>
</organism>
<gene>
    <name evidence="2" type="ORF">CBW65_11440</name>
</gene>
<dbReference type="EMBL" id="CP021434">
    <property type="protein sequence ID" value="ARU61555.1"/>
    <property type="molecule type" value="Genomic_DNA"/>
</dbReference>
<name>A0A1Y0IQ18_9BACL</name>
<dbReference type="SUPFAM" id="SSF55718">
    <property type="entry name" value="SCP-like"/>
    <property type="match status" value="1"/>
</dbReference>
<accession>A0A1Y0IQ18</accession>
<dbReference type="Proteomes" id="UP000195437">
    <property type="component" value="Chromosome"/>
</dbReference>
<dbReference type="GO" id="GO:0034069">
    <property type="term" value="F:aminoglycoside N-acetyltransferase activity"/>
    <property type="evidence" value="ECO:0007669"/>
    <property type="project" value="TreeGrafter"/>
</dbReference>
<evidence type="ECO:0000313" key="2">
    <source>
        <dbReference type="EMBL" id="ARU61555.1"/>
    </source>
</evidence>